<dbReference type="EMBL" id="CP058350">
    <property type="protein sequence ID" value="QLF70489.1"/>
    <property type="molecule type" value="Genomic_DNA"/>
</dbReference>
<dbReference type="RefSeq" id="WP_138286042.1">
    <property type="nucleotide sequence ID" value="NZ_CP058350.1"/>
</dbReference>
<accession>A0ABX6QPG5</accession>
<feature type="compositionally biased region" description="Basic and acidic residues" evidence="1">
    <location>
        <begin position="69"/>
        <end position="80"/>
    </location>
</feature>
<sequence length="80" mass="8767">MRNKMAIITFSLAIGISVLAGLLFFVTRIPDTTLSEPVERPYNRTSEQPPSAVPDETSHPDLVDEESLDNPRSDPGGEAR</sequence>
<proteinExistence type="predicted"/>
<keyword evidence="3" id="KW-1185">Reference proteome</keyword>
<reference evidence="2 3" key="1">
    <citation type="submission" date="2020-06" db="EMBL/GenBank/DDBJ databases">
        <title>Genome sequence of Rhizobium sp strain ADMK78.</title>
        <authorList>
            <person name="Rahi P."/>
        </authorList>
    </citation>
    <scope>NUCLEOTIDE SEQUENCE [LARGE SCALE GENOMIC DNA]</scope>
    <source>
        <strain evidence="2 3">ADMK78</strain>
    </source>
</reference>
<name>A0ABX6QPG5_9HYPH</name>
<protein>
    <submittedName>
        <fullName evidence="2">Uncharacterized protein</fullName>
    </submittedName>
</protein>
<dbReference type="Proteomes" id="UP000308530">
    <property type="component" value="Chromosome"/>
</dbReference>
<feature type="region of interest" description="Disordered" evidence="1">
    <location>
        <begin position="34"/>
        <end position="80"/>
    </location>
</feature>
<evidence type="ECO:0000256" key="1">
    <source>
        <dbReference type="SAM" id="MobiDB-lite"/>
    </source>
</evidence>
<gene>
    <name evidence="2" type="ORF">FE840_013630</name>
</gene>
<organism evidence="2 3">
    <name type="scientific">Peteryoungia desertarenae</name>
    <dbReference type="NCBI Taxonomy" id="1813451"/>
    <lineage>
        <taxon>Bacteria</taxon>
        <taxon>Pseudomonadati</taxon>
        <taxon>Pseudomonadota</taxon>
        <taxon>Alphaproteobacteria</taxon>
        <taxon>Hyphomicrobiales</taxon>
        <taxon>Rhizobiaceae</taxon>
        <taxon>Peteryoungia</taxon>
    </lineage>
</organism>
<evidence type="ECO:0000313" key="3">
    <source>
        <dbReference type="Proteomes" id="UP000308530"/>
    </source>
</evidence>
<evidence type="ECO:0000313" key="2">
    <source>
        <dbReference type="EMBL" id="QLF70489.1"/>
    </source>
</evidence>